<accession>A0AAD7IG81</accession>
<dbReference type="Proteomes" id="UP001215280">
    <property type="component" value="Unassembled WGS sequence"/>
</dbReference>
<sequence>MGPSTHPAVDSVRLSPLRFLFLLALPSSSWSSLTPHLPHSSPSKSLLPTLSLGPCRRYLSFPTPFSLLTSLTSRLRELTPFYISPFLTIDLDVFHFSRSVPLQDLSLLLVCRFFSLANLSLSHSNFPFPP</sequence>
<dbReference type="EMBL" id="JARJLG010000117">
    <property type="protein sequence ID" value="KAJ7742413.1"/>
    <property type="molecule type" value="Genomic_DNA"/>
</dbReference>
<keyword evidence="3" id="KW-1185">Reference proteome</keyword>
<evidence type="ECO:0000256" key="1">
    <source>
        <dbReference type="SAM" id="SignalP"/>
    </source>
</evidence>
<protein>
    <recommendedName>
        <fullName evidence="4">Secreted protein</fullName>
    </recommendedName>
</protein>
<reference evidence="2" key="1">
    <citation type="submission" date="2023-03" db="EMBL/GenBank/DDBJ databases">
        <title>Massive genome expansion in bonnet fungi (Mycena s.s.) driven by repeated elements and novel gene families across ecological guilds.</title>
        <authorList>
            <consortium name="Lawrence Berkeley National Laboratory"/>
            <person name="Harder C.B."/>
            <person name="Miyauchi S."/>
            <person name="Viragh M."/>
            <person name="Kuo A."/>
            <person name="Thoen E."/>
            <person name="Andreopoulos B."/>
            <person name="Lu D."/>
            <person name="Skrede I."/>
            <person name="Drula E."/>
            <person name="Henrissat B."/>
            <person name="Morin E."/>
            <person name="Kohler A."/>
            <person name="Barry K."/>
            <person name="LaButti K."/>
            <person name="Morin E."/>
            <person name="Salamov A."/>
            <person name="Lipzen A."/>
            <person name="Mereny Z."/>
            <person name="Hegedus B."/>
            <person name="Baldrian P."/>
            <person name="Stursova M."/>
            <person name="Weitz H."/>
            <person name="Taylor A."/>
            <person name="Grigoriev I.V."/>
            <person name="Nagy L.G."/>
            <person name="Martin F."/>
            <person name="Kauserud H."/>
        </authorList>
    </citation>
    <scope>NUCLEOTIDE SEQUENCE</scope>
    <source>
        <strain evidence="2">CBHHK188m</strain>
    </source>
</reference>
<proteinExistence type="predicted"/>
<feature type="signal peptide" evidence="1">
    <location>
        <begin position="1"/>
        <end position="31"/>
    </location>
</feature>
<evidence type="ECO:0000313" key="3">
    <source>
        <dbReference type="Proteomes" id="UP001215280"/>
    </source>
</evidence>
<dbReference type="AlphaFoldDB" id="A0AAD7IG81"/>
<name>A0AAD7IG81_9AGAR</name>
<feature type="chain" id="PRO_5042081102" description="Secreted protein" evidence="1">
    <location>
        <begin position="32"/>
        <end position="130"/>
    </location>
</feature>
<keyword evidence="1" id="KW-0732">Signal</keyword>
<gene>
    <name evidence="2" type="ORF">DFH07DRAFT_40086</name>
</gene>
<evidence type="ECO:0008006" key="4">
    <source>
        <dbReference type="Google" id="ProtNLM"/>
    </source>
</evidence>
<evidence type="ECO:0000313" key="2">
    <source>
        <dbReference type="EMBL" id="KAJ7742413.1"/>
    </source>
</evidence>
<comment type="caution">
    <text evidence="2">The sequence shown here is derived from an EMBL/GenBank/DDBJ whole genome shotgun (WGS) entry which is preliminary data.</text>
</comment>
<organism evidence="2 3">
    <name type="scientific">Mycena maculata</name>
    <dbReference type="NCBI Taxonomy" id="230809"/>
    <lineage>
        <taxon>Eukaryota</taxon>
        <taxon>Fungi</taxon>
        <taxon>Dikarya</taxon>
        <taxon>Basidiomycota</taxon>
        <taxon>Agaricomycotina</taxon>
        <taxon>Agaricomycetes</taxon>
        <taxon>Agaricomycetidae</taxon>
        <taxon>Agaricales</taxon>
        <taxon>Marasmiineae</taxon>
        <taxon>Mycenaceae</taxon>
        <taxon>Mycena</taxon>
    </lineage>
</organism>